<feature type="region of interest" description="Disordered" evidence="1">
    <location>
        <begin position="1"/>
        <end position="26"/>
    </location>
</feature>
<dbReference type="SUPFAM" id="SSF88713">
    <property type="entry name" value="Glycoside hydrolase/deacetylase"/>
    <property type="match status" value="1"/>
</dbReference>
<dbReference type="Gene3D" id="3.20.20.370">
    <property type="entry name" value="Glycoside hydrolase/deacetylase"/>
    <property type="match status" value="1"/>
</dbReference>
<reference evidence="3 4" key="1">
    <citation type="submission" date="2017-10" db="EMBL/GenBank/DDBJ databases">
        <title>Sedimentibacterium mangrovi gen. nov., sp. nov., a novel member of family Phyllobacteriacea isolated from mangrove sediment.</title>
        <authorList>
            <person name="Liao H."/>
            <person name="Tian Y."/>
        </authorList>
    </citation>
    <scope>NUCLEOTIDE SEQUENCE [LARGE SCALE GENOMIC DNA]</scope>
    <source>
        <strain evidence="3 4">X9-2-2</strain>
    </source>
</reference>
<dbReference type="OrthoDB" id="9784811at2"/>
<keyword evidence="2" id="KW-1133">Transmembrane helix</keyword>
<dbReference type="GO" id="GO:0005975">
    <property type="term" value="P:carbohydrate metabolic process"/>
    <property type="evidence" value="ECO:0007669"/>
    <property type="project" value="InterPro"/>
</dbReference>
<keyword evidence="4" id="KW-1185">Reference proteome</keyword>
<feature type="compositionally biased region" description="Low complexity" evidence="1">
    <location>
        <begin position="73"/>
        <end position="89"/>
    </location>
</feature>
<evidence type="ECO:0008006" key="5">
    <source>
        <dbReference type="Google" id="ProtNLM"/>
    </source>
</evidence>
<evidence type="ECO:0000256" key="1">
    <source>
        <dbReference type="SAM" id="MobiDB-lite"/>
    </source>
</evidence>
<dbReference type="AlphaFoldDB" id="A0A2G1QSI7"/>
<dbReference type="RefSeq" id="WP_099302477.1">
    <property type="nucleotide sequence ID" value="NZ_PDVP01000001.1"/>
</dbReference>
<accession>A0A2G1QSI7</accession>
<feature type="region of interest" description="Disordered" evidence="1">
    <location>
        <begin position="62"/>
        <end position="114"/>
    </location>
</feature>
<name>A0A2G1QSI7_9HYPH</name>
<dbReference type="PANTHER" id="PTHR30105">
    <property type="entry name" value="UNCHARACTERIZED YIBQ-RELATED"/>
    <property type="match status" value="1"/>
</dbReference>
<dbReference type="InterPro" id="IPR006837">
    <property type="entry name" value="Divergent_DAC"/>
</dbReference>
<organism evidence="3 4">
    <name type="scientific">Zhengella mangrovi</name>
    <dbReference type="NCBI Taxonomy" id="1982044"/>
    <lineage>
        <taxon>Bacteria</taxon>
        <taxon>Pseudomonadati</taxon>
        <taxon>Pseudomonadota</taxon>
        <taxon>Alphaproteobacteria</taxon>
        <taxon>Hyphomicrobiales</taxon>
        <taxon>Notoacmeibacteraceae</taxon>
        <taxon>Zhengella</taxon>
    </lineage>
</organism>
<keyword evidence="2" id="KW-0472">Membrane</keyword>
<dbReference type="Pfam" id="PF04748">
    <property type="entry name" value="Polysacc_deac_2"/>
    <property type="match status" value="1"/>
</dbReference>
<evidence type="ECO:0000313" key="4">
    <source>
        <dbReference type="Proteomes" id="UP000221168"/>
    </source>
</evidence>
<evidence type="ECO:0000256" key="2">
    <source>
        <dbReference type="SAM" id="Phobius"/>
    </source>
</evidence>
<sequence length="396" mass="42147">MSESGQFRREREIDKPLGQDGRPPVRRIAMPRGVLGALVAIVVVALPAGWIALSRDPFREMHPDVSSVPETQPARPSAAEPPAAPASGEAKGDGPAIIKVQPDDAPAADSGQASQSVIVIRNPSEMKQDSRTAHLPDRALIEQSEHGPLPVVGPDGRRPFDVYAGSWSGSRGAKVAIVIGGLGLSQTGTQAAIRKLPQGVTLAFSPQGNSLTRWMQEGRRSGHEILMQIPLEPFDYPRTNPGRNTLTVEAPPRTNLANLHWALGRTTNYVGVMNYMGARFMADHEAMKPVMADLAARGLMFLDDGSYGRSAAPDLAAGDRMPFASGDAIIDQVQDKAEILKKLDELEATARARGSAIGSGSAFDVTVDTVAAWVGEARMRGIEIVPVSALAADPRQ</sequence>
<dbReference type="CDD" id="cd10936">
    <property type="entry name" value="CE4_DAC2"/>
    <property type="match status" value="1"/>
</dbReference>
<evidence type="ECO:0000313" key="3">
    <source>
        <dbReference type="EMBL" id="PHP68441.1"/>
    </source>
</evidence>
<dbReference type="InterPro" id="IPR011330">
    <property type="entry name" value="Glyco_hydro/deAcase_b/a-brl"/>
</dbReference>
<feature type="compositionally biased region" description="Basic and acidic residues" evidence="1">
    <location>
        <begin position="1"/>
        <end position="17"/>
    </location>
</feature>
<protein>
    <recommendedName>
        <fullName evidence="5">Divergent polysaccharide deacetylase family protein</fullName>
    </recommendedName>
</protein>
<dbReference type="EMBL" id="PDVP01000001">
    <property type="protein sequence ID" value="PHP68441.1"/>
    <property type="molecule type" value="Genomic_DNA"/>
</dbReference>
<gene>
    <name evidence="3" type="ORF">CSC94_00050</name>
</gene>
<comment type="caution">
    <text evidence="3">The sequence shown here is derived from an EMBL/GenBank/DDBJ whole genome shotgun (WGS) entry which is preliminary data.</text>
</comment>
<feature type="transmembrane region" description="Helical" evidence="2">
    <location>
        <begin position="34"/>
        <end position="53"/>
    </location>
</feature>
<keyword evidence="2" id="KW-0812">Transmembrane</keyword>
<proteinExistence type="predicted"/>
<dbReference type="PANTHER" id="PTHR30105:SF2">
    <property type="entry name" value="DIVERGENT POLYSACCHARIDE DEACETYLASE SUPERFAMILY"/>
    <property type="match status" value="1"/>
</dbReference>
<dbReference type="Proteomes" id="UP000221168">
    <property type="component" value="Unassembled WGS sequence"/>
</dbReference>